<sequence>MEQAEIIRHKGRLKIFEQLQKDRTLVKLHVLGHQYERLTVVTGTRFNKNMPCFLVDCPSGFAQVIAAVDNCRMHFEFIGNDNLQYAFRTTAKEIVRDDIWIRFPEVIQRFQRRKNFRISPPLGTKLCIGEDSARHEISVINVSRGGVLGNLFGFKNEIQSATIFAVGNKLRNIELVFPSEENILRVQVKEALVKRVGKNPETDQNTCALQFTDIKKSQEKILMEFIYRFQRDLLRRRLSDKS</sequence>
<dbReference type="Gene3D" id="2.40.10.220">
    <property type="entry name" value="predicted glycosyltransferase like domains"/>
    <property type="match status" value="1"/>
</dbReference>
<dbReference type="AlphaFoldDB" id="A0A8J6NRZ4"/>
<accession>A0A8J6NRZ4</accession>
<evidence type="ECO:0008006" key="3">
    <source>
        <dbReference type="Google" id="ProtNLM"/>
    </source>
</evidence>
<evidence type="ECO:0000313" key="1">
    <source>
        <dbReference type="EMBL" id="MBC8361092.1"/>
    </source>
</evidence>
<protein>
    <recommendedName>
        <fullName evidence="3">PilZ domain-containing protein</fullName>
    </recommendedName>
</protein>
<dbReference type="EMBL" id="JACNJH010000120">
    <property type="protein sequence ID" value="MBC8361092.1"/>
    <property type="molecule type" value="Genomic_DNA"/>
</dbReference>
<proteinExistence type="predicted"/>
<reference evidence="1 2" key="1">
    <citation type="submission" date="2020-08" db="EMBL/GenBank/DDBJ databases">
        <title>Bridging the membrane lipid divide: bacteria of the FCB group superphylum have the potential to synthesize archaeal ether lipids.</title>
        <authorList>
            <person name="Villanueva L."/>
            <person name="Von Meijenfeldt F.A.B."/>
            <person name="Westbye A.B."/>
            <person name="Yadav S."/>
            <person name="Hopmans E.C."/>
            <person name="Dutilh B.E."/>
            <person name="Sinninghe Damste J.S."/>
        </authorList>
    </citation>
    <scope>NUCLEOTIDE SEQUENCE [LARGE SCALE GENOMIC DNA]</scope>
    <source>
        <strain evidence="1">NIOZ-UU30</strain>
    </source>
</reference>
<name>A0A8J6NRZ4_9BACT</name>
<comment type="caution">
    <text evidence="1">The sequence shown here is derived from an EMBL/GenBank/DDBJ whole genome shotgun (WGS) entry which is preliminary data.</text>
</comment>
<dbReference type="Proteomes" id="UP000603434">
    <property type="component" value="Unassembled WGS sequence"/>
</dbReference>
<organism evidence="1 2">
    <name type="scientific">Candidatus Desulfatibia profunda</name>
    <dbReference type="NCBI Taxonomy" id="2841695"/>
    <lineage>
        <taxon>Bacteria</taxon>
        <taxon>Pseudomonadati</taxon>
        <taxon>Thermodesulfobacteriota</taxon>
        <taxon>Desulfobacteria</taxon>
        <taxon>Desulfobacterales</taxon>
        <taxon>Desulfobacterales incertae sedis</taxon>
        <taxon>Candidatus Desulfatibia</taxon>
    </lineage>
</organism>
<evidence type="ECO:0000313" key="2">
    <source>
        <dbReference type="Proteomes" id="UP000603434"/>
    </source>
</evidence>
<gene>
    <name evidence="1" type="ORF">H8E23_06820</name>
</gene>